<dbReference type="Gene3D" id="3.90.1200.10">
    <property type="match status" value="1"/>
</dbReference>
<reference evidence="2" key="2">
    <citation type="submission" date="2020-05" db="UniProtKB">
        <authorList>
            <consortium name="EnsemblMetazoa"/>
        </authorList>
    </citation>
    <scope>IDENTIFICATION</scope>
    <source>
        <strain evidence="2">FAR1</strain>
    </source>
</reference>
<dbReference type="EMBL" id="AXCN02002399">
    <property type="status" value="NOT_ANNOTATED_CDS"/>
    <property type="molecule type" value="Genomic_DNA"/>
</dbReference>
<dbReference type="InterPro" id="IPR004119">
    <property type="entry name" value="EcKL"/>
</dbReference>
<evidence type="ECO:0000259" key="1">
    <source>
        <dbReference type="SMART" id="SM00587"/>
    </source>
</evidence>
<organism evidence="2 3">
    <name type="scientific">Anopheles farauti</name>
    <dbReference type="NCBI Taxonomy" id="69004"/>
    <lineage>
        <taxon>Eukaryota</taxon>
        <taxon>Metazoa</taxon>
        <taxon>Ecdysozoa</taxon>
        <taxon>Arthropoda</taxon>
        <taxon>Hexapoda</taxon>
        <taxon>Insecta</taxon>
        <taxon>Pterygota</taxon>
        <taxon>Neoptera</taxon>
        <taxon>Endopterygota</taxon>
        <taxon>Diptera</taxon>
        <taxon>Nematocera</taxon>
        <taxon>Culicoidea</taxon>
        <taxon>Culicidae</taxon>
        <taxon>Anophelinae</taxon>
        <taxon>Anopheles</taxon>
    </lineage>
</organism>
<dbReference type="InterPro" id="IPR015897">
    <property type="entry name" value="CHK_kinase-like"/>
</dbReference>
<dbReference type="EnsemblMetazoa" id="AFAF004981-RA">
    <property type="protein sequence ID" value="AFAF004981-PA"/>
    <property type="gene ID" value="AFAF004981"/>
</dbReference>
<protein>
    <recommendedName>
        <fullName evidence="1">CHK kinase-like domain-containing protein</fullName>
    </recommendedName>
</protein>
<evidence type="ECO:0000313" key="2">
    <source>
        <dbReference type="EnsemblMetazoa" id="AFAF004981-PA"/>
    </source>
</evidence>
<dbReference type="STRING" id="69004.A0A182Q871"/>
<dbReference type="Pfam" id="PF02958">
    <property type="entry name" value="EcKL"/>
    <property type="match status" value="1"/>
</dbReference>
<name>A0A182Q871_9DIPT</name>
<keyword evidence="3" id="KW-1185">Reference proteome</keyword>
<accession>A0A182Q871</accession>
<dbReference type="PANTHER" id="PTHR11012:SF4">
    <property type="entry name" value="LD42035P"/>
    <property type="match status" value="1"/>
</dbReference>
<reference evidence="3" key="1">
    <citation type="submission" date="2014-01" db="EMBL/GenBank/DDBJ databases">
        <title>The Genome Sequence of Anopheles farauti FAR1 (V2).</title>
        <authorList>
            <consortium name="The Broad Institute Genomics Platform"/>
            <person name="Neafsey D.E."/>
            <person name="Besansky N."/>
            <person name="Howell P."/>
            <person name="Walton C."/>
            <person name="Young S.K."/>
            <person name="Zeng Q."/>
            <person name="Gargeya S."/>
            <person name="Fitzgerald M."/>
            <person name="Haas B."/>
            <person name="Abouelleil A."/>
            <person name="Allen A.W."/>
            <person name="Alvarado L."/>
            <person name="Arachchi H.M."/>
            <person name="Berlin A.M."/>
            <person name="Chapman S.B."/>
            <person name="Gainer-Dewar J."/>
            <person name="Goldberg J."/>
            <person name="Griggs A."/>
            <person name="Gujja S."/>
            <person name="Hansen M."/>
            <person name="Howarth C."/>
            <person name="Imamovic A."/>
            <person name="Ireland A."/>
            <person name="Larimer J."/>
            <person name="McCowan C."/>
            <person name="Murphy C."/>
            <person name="Pearson M."/>
            <person name="Poon T.W."/>
            <person name="Priest M."/>
            <person name="Roberts A."/>
            <person name="Saif S."/>
            <person name="Shea T."/>
            <person name="Sisk P."/>
            <person name="Sykes S."/>
            <person name="Wortman J."/>
            <person name="Nusbaum C."/>
            <person name="Birren B."/>
        </authorList>
    </citation>
    <scope>NUCLEOTIDE SEQUENCE [LARGE SCALE GENOMIC DNA]</scope>
    <source>
        <strain evidence="3">FAR1</strain>
    </source>
</reference>
<dbReference type="PANTHER" id="PTHR11012">
    <property type="entry name" value="PROTEIN KINASE-LIKE DOMAIN-CONTAINING"/>
    <property type="match status" value="1"/>
</dbReference>
<evidence type="ECO:0000313" key="3">
    <source>
        <dbReference type="Proteomes" id="UP000075886"/>
    </source>
</evidence>
<dbReference type="InterPro" id="IPR011009">
    <property type="entry name" value="Kinase-like_dom_sf"/>
</dbReference>
<dbReference type="SMART" id="SM00587">
    <property type="entry name" value="CHK"/>
    <property type="match status" value="1"/>
</dbReference>
<dbReference type="VEuPathDB" id="VectorBase:AFAF004981"/>
<dbReference type="Proteomes" id="UP000075886">
    <property type="component" value="Unassembled WGS sequence"/>
</dbReference>
<proteinExistence type="predicted"/>
<feature type="domain" description="CHK kinase-like" evidence="1">
    <location>
        <begin position="147"/>
        <end position="350"/>
    </location>
</feature>
<dbReference type="AlphaFoldDB" id="A0A182Q871"/>
<sequence>MQVKFCMMETKVNYIKTEIVNRVISNNDCFRDVEVVSCELSTPKHLDGFMSAIHELSLVLRNKSDGQQTKIPLLVKVMKGDALFRKQNLGHVLFPNEINIYANVLPYYDRFLAGEGSPLRATQWCPRAYLSSTGIFPGYSEIFETFLVMENVAPRGFRTGPRLDLDEAHLTLMAEVVAQYHACSYALRIRNPAALDQLVENIIPLNFLQNGKIFFESYDIVFRLAAERLFAYVDAFPHELDSEQFKQHVNILRTKYGPNQSQLMQKFLERDPLYSVILHGDYNRNNVLFRYENDVPVEILMIDFQENRYGSPALDLSFFMYMNMTPELREEFWDELLRRYHKKLMHTLCEILQCSEDDPRLESYREPNFRQHFARFALYGAMVALNFIPTMMCSEEECKEISTYFEQDIHCEGFRRCSLSIGGNAVNRRITAVMRHASKMGYMDMM</sequence>
<dbReference type="SUPFAM" id="SSF56112">
    <property type="entry name" value="Protein kinase-like (PK-like)"/>
    <property type="match status" value="1"/>
</dbReference>